<keyword evidence="2" id="KW-1185">Reference proteome</keyword>
<name>A0ACB8STE7_9AGAM</name>
<reference evidence="1" key="1">
    <citation type="submission" date="2021-03" db="EMBL/GenBank/DDBJ databases">
        <authorList>
            <consortium name="DOE Joint Genome Institute"/>
            <person name="Ahrendt S."/>
            <person name="Looney B.P."/>
            <person name="Miyauchi S."/>
            <person name="Morin E."/>
            <person name="Drula E."/>
            <person name="Courty P.E."/>
            <person name="Chicoki N."/>
            <person name="Fauchery L."/>
            <person name="Kohler A."/>
            <person name="Kuo A."/>
            <person name="Labutti K."/>
            <person name="Pangilinan J."/>
            <person name="Lipzen A."/>
            <person name="Riley R."/>
            <person name="Andreopoulos W."/>
            <person name="He G."/>
            <person name="Johnson J."/>
            <person name="Barry K.W."/>
            <person name="Grigoriev I.V."/>
            <person name="Nagy L."/>
            <person name="Hibbett D."/>
            <person name="Henrissat B."/>
            <person name="Matheny P.B."/>
            <person name="Labbe J."/>
            <person name="Martin F."/>
        </authorList>
    </citation>
    <scope>NUCLEOTIDE SEQUENCE</scope>
    <source>
        <strain evidence="1">HHB10654</strain>
    </source>
</reference>
<sequence length="340" mass="36392">MLEMLQAIKATLPPFTWRASRHPHLQDLFNTTARYDCHVTSWSNDVDSVDAVSDFDFDQTLFTSAPIDEDGDALVAVPPPNLPQPPHSHPLPLLVEYSLPPVVLPFPDTVNAAEELLPSSPEGHAVPVPDIGDADECNIDDIVDSFSDTESSRMSLPSAEDTTVGEAAPTPLLDAASISDPQMPGFLHTLQRDTDSDAHLHTSPSPGDPVLAPSSVRSHEDDAGKGHSRMSSSEYKDSEGLTSPVTTIASSCEIPTCCDFGLVPSVSSSEEAVPSITVPLSKTEAYQVPSAHRRPPSDHTASSSPPSPTKNASHGKCHFLVLAQFLRTSSPSTSTYPRRM</sequence>
<dbReference type="EMBL" id="MU277228">
    <property type="protein sequence ID" value="KAI0059220.1"/>
    <property type="molecule type" value="Genomic_DNA"/>
</dbReference>
<evidence type="ECO:0000313" key="1">
    <source>
        <dbReference type="EMBL" id="KAI0059220.1"/>
    </source>
</evidence>
<dbReference type="Proteomes" id="UP000814140">
    <property type="component" value="Unassembled WGS sequence"/>
</dbReference>
<reference evidence="1" key="2">
    <citation type="journal article" date="2022" name="New Phytol.">
        <title>Evolutionary transition to the ectomycorrhizal habit in the genomes of a hyperdiverse lineage of mushroom-forming fungi.</title>
        <authorList>
            <person name="Looney B."/>
            <person name="Miyauchi S."/>
            <person name="Morin E."/>
            <person name="Drula E."/>
            <person name="Courty P.E."/>
            <person name="Kohler A."/>
            <person name="Kuo A."/>
            <person name="LaButti K."/>
            <person name="Pangilinan J."/>
            <person name="Lipzen A."/>
            <person name="Riley R."/>
            <person name="Andreopoulos W."/>
            <person name="He G."/>
            <person name="Johnson J."/>
            <person name="Nolan M."/>
            <person name="Tritt A."/>
            <person name="Barry K.W."/>
            <person name="Grigoriev I.V."/>
            <person name="Nagy L.G."/>
            <person name="Hibbett D."/>
            <person name="Henrissat B."/>
            <person name="Matheny P.B."/>
            <person name="Labbe J."/>
            <person name="Martin F.M."/>
        </authorList>
    </citation>
    <scope>NUCLEOTIDE SEQUENCE</scope>
    <source>
        <strain evidence="1">HHB10654</strain>
    </source>
</reference>
<comment type="caution">
    <text evidence="1">The sequence shown here is derived from an EMBL/GenBank/DDBJ whole genome shotgun (WGS) entry which is preliminary data.</text>
</comment>
<protein>
    <submittedName>
        <fullName evidence="1">Uncharacterized protein</fullName>
    </submittedName>
</protein>
<evidence type="ECO:0000313" key="2">
    <source>
        <dbReference type="Proteomes" id="UP000814140"/>
    </source>
</evidence>
<accession>A0ACB8STE7</accession>
<proteinExistence type="predicted"/>
<gene>
    <name evidence="1" type="ORF">BV25DRAFT_1157674</name>
</gene>
<organism evidence="1 2">
    <name type="scientific">Artomyces pyxidatus</name>
    <dbReference type="NCBI Taxonomy" id="48021"/>
    <lineage>
        <taxon>Eukaryota</taxon>
        <taxon>Fungi</taxon>
        <taxon>Dikarya</taxon>
        <taxon>Basidiomycota</taxon>
        <taxon>Agaricomycotina</taxon>
        <taxon>Agaricomycetes</taxon>
        <taxon>Russulales</taxon>
        <taxon>Auriscalpiaceae</taxon>
        <taxon>Artomyces</taxon>
    </lineage>
</organism>